<dbReference type="InterPro" id="IPR000387">
    <property type="entry name" value="Tyr_Pase_dom"/>
</dbReference>
<evidence type="ECO:0000256" key="3">
    <source>
        <dbReference type="ARBA" id="ARBA00022912"/>
    </source>
</evidence>
<protein>
    <recommendedName>
        <fullName evidence="5">Tyrosine specific protein phosphatases domain-containing protein</fullName>
    </recommendedName>
</protein>
<dbReference type="GO" id="GO:0004721">
    <property type="term" value="F:phosphoprotein phosphatase activity"/>
    <property type="evidence" value="ECO:0007669"/>
    <property type="project" value="UniProtKB-KW"/>
</dbReference>
<dbReference type="PANTHER" id="PTHR45961">
    <property type="entry name" value="IP21249P"/>
    <property type="match status" value="1"/>
</dbReference>
<sequence length="282" mass="30186">MRQGGRHADPCAPLPNHLGRLQTSHRRPELEVLGPELGDEADARKWMAEQWCDCPACPAPGALGHVFSPDFEPSEAFAPSSDAQPAAEAAASPHDPSPAPVAGGDSSPPEGNVPPPPPPWPGGLVVSEPDSRDAADGAEAGGIVFGYLPLFDDDPFARAHAAPLLREGARFIHEVLDGRGGRIYVHCEKGCSRSASVVAQYLVEYRDFTLPEAAAFLKDRRCRVSPNGGFIEALAQNERELRRGSAGSCVLAAEEALAAFRRPWLADFRAGRVRPRPVDRIL</sequence>
<dbReference type="SMART" id="SM00195">
    <property type="entry name" value="DSPc"/>
    <property type="match status" value="1"/>
</dbReference>
<evidence type="ECO:0000256" key="2">
    <source>
        <dbReference type="ARBA" id="ARBA00022801"/>
    </source>
</evidence>
<feature type="domain" description="Tyrosine specific protein phosphatases" evidence="5">
    <location>
        <begin position="169"/>
        <end position="221"/>
    </location>
</feature>
<dbReference type="InterPro" id="IPR029021">
    <property type="entry name" value="Prot-tyrosine_phosphatase-like"/>
</dbReference>
<accession>A0A7S4Q492</accession>
<evidence type="ECO:0000256" key="1">
    <source>
        <dbReference type="ARBA" id="ARBA00008601"/>
    </source>
</evidence>
<dbReference type="Gene3D" id="3.90.190.10">
    <property type="entry name" value="Protein tyrosine phosphatase superfamily"/>
    <property type="match status" value="1"/>
</dbReference>
<dbReference type="InterPro" id="IPR016130">
    <property type="entry name" value="Tyr_Pase_AS"/>
</dbReference>
<reference evidence="6" key="1">
    <citation type="submission" date="2021-01" db="EMBL/GenBank/DDBJ databases">
        <authorList>
            <person name="Corre E."/>
            <person name="Pelletier E."/>
            <person name="Niang G."/>
            <person name="Scheremetjew M."/>
            <person name="Finn R."/>
            <person name="Kale V."/>
            <person name="Holt S."/>
            <person name="Cochrane G."/>
            <person name="Meng A."/>
            <person name="Brown T."/>
            <person name="Cohen L."/>
        </authorList>
    </citation>
    <scope>NUCLEOTIDE SEQUENCE</scope>
    <source>
        <strain evidence="6">CCMP3105</strain>
    </source>
</reference>
<dbReference type="SUPFAM" id="SSF52799">
    <property type="entry name" value="(Phosphotyrosine protein) phosphatases II"/>
    <property type="match status" value="1"/>
</dbReference>
<dbReference type="Pfam" id="PF00782">
    <property type="entry name" value="DSPc"/>
    <property type="match status" value="1"/>
</dbReference>
<evidence type="ECO:0000313" key="6">
    <source>
        <dbReference type="EMBL" id="CAE4570660.1"/>
    </source>
</evidence>
<dbReference type="InterPro" id="IPR000340">
    <property type="entry name" value="Dual-sp_phosphatase_cat-dom"/>
</dbReference>
<name>A0A7S4Q492_9DINO</name>
<dbReference type="EMBL" id="HBNR01015667">
    <property type="protein sequence ID" value="CAE4570660.1"/>
    <property type="molecule type" value="Transcribed_RNA"/>
</dbReference>
<dbReference type="PROSITE" id="PS00383">
    <property type="entry name" value="TYR_PHOSPHATASE_1"/>
    <property type="match status" value="1"/>
</dbReference>
<dbReference type="PANTHER" id="PTHR45961:SF6">
    <property type="entry name" value="IP21249P"/>
    <property type="match status" value="1"/>
</dbReference>
<dbReference type="InterPro" id="IPR020422">
    <property type="entry name" value="TYR_PHOSPHATASE_DUAL_dom"/>
</dbReference>
<dbReference type="PROSITE" id="PS50056">
    <property type="entry name" value="TYR_PHOSPHATASE_2"/>
    <property type="match status" value="1"/>
</dbReference>
<keyword evidence="3" id="KW-0904">Protein phosphatase</keyword>
<dbReference type="AlphaFoldDB" id="A0A7S4Q492"/>
<keyword evidence="2" id="KW-0378">Hydrolase</keyword>
<feature type="compositionally biased region" description="Low complexity" evidence="4">
    <location>
        <begin position="78"/>
        <end position="110"/>
    </location>
</feature>
<comment type="similarity">
    <text evidence="1">Belongs to the protein-tyrosine phosphatase family. Non-receptor class dual specificity subfamily.</text>
</comment>
<dbReference type="CDD" id="cd14498">
    <property type="entry name" value="DSP"/>
    <property type="match status" value="1"/>
</dbReference>
<evidence type="ECO:0000259" key="5">
    <source>
        <dbReference type="PROSITE" id="PS50056"/>
    </source>
</evidence>
<organism evidence="6">
    <name type="scientific">Alexandrium monilatum</name>
    <dbReference type="NCBI Taxonomy" id="311494"/>
    <lineage>
        <taxon>Eukaryota</taxon>
        <taxon>Sar</taxon>
        <taxon>Alveolata</taxon>
        <taxon>Dinophyceae</taxon>
        <taxon>Gonyaulacales</taxon>
        <taxon>Pyrocystaceae</taxon>
        <taxon>Alexandrium</taxon>
    </lineage>
</organism>
<evidence type="ECO:0000256" key="4">
    <source>
        <dbReference type="SAM" id="MobiDB-lite"/>
    </source>
</evidence>
<dbReference type="InterPro" id="IPR052103">
    <property type="entry name" value="Dual_spec_Phospatases"/>
</dbReference>
<proteinExistence type="inferred from homology"/>
<gene>
    <name evidence="6" type="ORF">AMON00008_LOCUS10279</name>
</gene>
<feature type="region of interest" description="Disordered" evidence="4">
    <location>
        <begin position="68"/>
        <end position="135"/>
    </location>
</feature>
<feature type="region of interest" description="Disordered" evidence="4">
    <location>
        <begin position="1"/>
        <end position="35"/>
    </location>
</feature>
<feature type="compositionally biased region" description="Pro residues" evidence="4">
    <location>
        <begin position="111"/>
        <end position="121"/>
    </location>
</feature>